<dbReference type="NCBIfam" id="NF004584">
    <property type="entry name" value="PRK05928.2-1"/>
    <property type="match status" value="1"/>
</dbReference>
<reference evidence="3 5" key="2">
    <citation type="submission" date="2020-02" db="EMBL/GenBank/DDBJ databases">
        <authorList>
            <person name="Feng H."/>
        </authorList>
    </citation>
    <scope>NUCLEOTIDE SEQUENCE [LARGE SCALE GENOMIC DNA]</scope>
    <source>
        <strain evidence="3 5">Gsoil 114</strain>
    </source>
</reference>
<dbReference type="CDD" id="cd06578">
    <property type="entry name" value="HemD"/>
    <property type="match status" value="1"/>
</dbReference>
<organism evidence="2 4">
    <name type="scientific">Heyndrickxia ginsengihumi</name>
    <dbReference type="NCBI Taxonomy" id="363870"/>
    <lineage>
        <taxon>Bacteria</taxon>
        <taxon>Bacillati</taxon>
        <taxon>Bacillota</taxon>
        <taxon>Bacilli</taxon>
        <taxon>Bacillales</taxon>
        <taxon>Bacillaceae</taxon>
        <taxon>Heyndrickxia</taxon>
    </lineage>
</organism>
<evidence type="ECO:0000313" key="3">
    <source>
        <dbReference type="EMBL" id="NEY19014.1"/>
    </source>
</evidence>
<comment type="caution">
    <text evidence="2">The sequence shown here is derived from an EMBL/GenBank/DDBJ whole genome shotgun (WGS) entry which is preliminary data.</text>
</comment>
<dbReference type="Gene3D" id="3.40.50.10090">
    <property type="match status" value="2"/>
</dbReference>
<sequence length="269" mass="30560">MKGLINKRIGIAAERQAEAISTLITKQGGTAEVFSIQGEWILNDDICVENVKKLIHGSFPWVVLTTGIGAKSLEDAAIRINEREAFLQALRNTKIAIRGSKTLNWLRQHDLKPLYVAEDGTMENLLSFFQDGEKREGQENIYIQLYDQDDQVLQTSFEQLGFAPYLSKPYHYKHPDTQVLQDLKDNILQSSLDAVVFTSKTQVRNLFQQTEQNEALTRSFNEHVLAVAVGKVTASELERQGIKKVIQPANQKMGEMIVKLSEYYISKEW</sequence>
<dbReference type="GO" id="GO:0004852">
    <property type="term" value="F:uroporphyrinogen-III synthase activity"/>
    <property type="evidence" value="ECO:0007669"/>
    <property type="project" value="UniProtKB-EC"/>
</dbReference>
<protein>
    <submittedName>
        <fullName evidence="3">Uroporphyrinogen-III synthase</fullName>
        <ecNumber evidence="3">4.2.1.75</ecNumber>
    </submittedName>
</protein>
<dbReference type="RefSeq" id="WP_025728943.1">
    <property type="nucleotide sequence ID" value="NZ_JAAIWK010000003.1"/>
</dbReference>
<dbReference type="STRING" id="363870.NG54_01955"/>
<dbReference type="GO" id="GO:0006780">
    <property type="term" value="P:uroporphyrinogen III biosynthetic process"/>
    <property type="evidence" value="ECO:0007669"/>
    <property type="project" value="InterPro"/>
</dbReference>
<dbReference type="AlphaFoldDB" id="A0A0A6VGA3"/>
<feature type="domain" description="Tetrapyrrole biosynthesis uroporphyrinogen III synthase" evidence="1">
    <location>
        <begin position="19"/>
        <end position="257"/>
    </location>
</feature>
<gene>
    <name evidence="3" type="ORF">G4D61_03395</name>
    <name evidence="2" type="ORF">NG54_01955</name>
</gene>
<dbReference type="EMBL" id="JRUN01000003">
    <property type="protein sequence ID" value="KHD86611.1"/>
    <property type="molecule type" value="Genomic_DNA"/>
</dbReference>
<dbReference type="EC" id="4.2.1.75" evidence="3"/>
<evidence type="ECO:0000313" key="2">
    <source>
        <dbReference type="EMBL" id="KHD86611.1"/>
    </source>
</evidence>
<dbReference type="InterPro" id="IPR039793">
    <property type="entry name" value="UROS/Hem4"/>
</dbReference>
<dbReference type="EMBL" id="JAAIWK010000003">
    <property type="protein sequence ID" value="NEY19014.1"/>
    <property type="molecule type" value="Genomic_DNA"/>
</dbReference>
<reference evidence="2 4" key="1">
    <citation type="submission" date="2014-10" db="EMBL/GenBank/DDBJ databases">
        <title>Draft genome of phytase producing Bacillus ginsengihumi strain M2.11.</title>
        <authorList>
            <person name="Toymentseva A."/>
            <person name="Boulygina E.A."/>
            <person name="Kazakov S.V."/>
            <person name="Kayumov I."/>
            <person name="Suleimanova A.D."/>
            <person name="Mardanova A.M."/>
            <person name="Maria S.N."/>
            <person name="Sergey M.Y."/>
            <person name="Sharipova M.R."/>
        </authorList>
    </citation>
    <scope>NUCLEOTIDE SEQUENCE [LARGE SCALE GENOMIC DNA]</scope>
    <source>
        <strain evidence="2 4">M2.11</strain>
    </source>
</reference>
<dbReference type="Pfam" id="PF02602">
    <property type="entry name" value="HEM4"/>
    <property type="match status" value="1"/>
</dbReference>
<dbReference type="PANTHER" id="PTHR40082:SF1">
    <property type="entry name" value="BLR5956 PROTEIN"/>
    <property type="match status" value="1"/>
</dbReference>
<dbReference type="PANTHER" id="PTHR40082">
    <property type="entry name" value="BLR5956 PROTEIN"/>
    <property type="match status" value="1"/>
</dbReference>
<proteinExistence type="predicted"/>
<evidence type="ECO:0000313" key="5">
    <source>
        <dbReference type="Proteomes" id="UP000476934"/>
    </source>
</evidence>
<dbReference type="SUPFAM" id="SSF69618">
    <property type="entry name" value="HemD-like"/>
    <property type="match status" value="1"/>
</dbReference>
<name>A0A0A6VGA3_9BACI</name>
<keyword evidence="3" id="KW-0456">Lyase</keyword>
<evidence type="ECO:0000313" key="4">
    <source>
        <dbReference type="Proteomes" id="UP000030588"/>
    </source>
</evidence>
<reference evidence="3 5" key="3">
    <citation type="submission" date="2020-03" db="EMBL/GenBank/DDBJ databases">
        <title>Bacillus aquiflavi sp. nov., isolated from yellow water of strong flavor Chinese baijiu in Yibin region of China.</title>
        <authorList>
            <person name="Xie J."/>
        </authorList>
    </citation>
    <scope>NUCLEOTIDE SEQUENCE [LARGE SCALE GENOMIC DNA]</scope>
    <source>
        <strain evidence="3 5">Gsoil 114</strain>
    </source>
</reference>
<dbReference type="InterPro" id="IPR003754">
    <property type="entry name" value="4pyrrol_synth_uPrphyn_synth"/>
</dbReference>
<dbReference type="InterPro" id="IPR036108">
    <property type="entry name" value="4pyrrol_syn_uPrphyn_synt_sf"/>
</dbReference>
<evidence type="ECO:0000259" key="1">
    <source>
        <dbReference type="Pfam" id="PF02602"/>
    </source>
</evidence>
<accession>A0A0A6VGA3</accession>
<keyword evidence="5" id="KW-1185">Reference proteome</keyword>
<dbReference type="OrthoDB" id="9775656at2"/>
<dbReference type="Proteomes" id="UP000476934">
    <property type="component" value="Unassembled WGS sequence"/>
</dbReference>
<dbReference type="Proteomes" id="UP000030588">
    <property type="component" value="Unassembled WGS sequence"/>
</dbReference>